<comment type="caution">
    <text evidence="1">The sequence shown here is derived from an EMBL/GenBank/DDBJ whole genome shotgun (WGS) entry which is preliminary data.</text>
</comment>
<evidence type="ECO:0000313" key="1">
    <source>
        <dbReference type="EMBL" id="HIZ10376.1"/>
    </source>
</evidence>
<protein>
    <recommendedName>
        <fullName evidence="3">ATPase AAA-type core domain-containing protein</fullName>
    </recommendedName>
</protein>
<dbReference type="EMBL" id="DXCF01000039">
    <property type="protein sequence ID" value="HIZ10376.1"/>
    <property type="molecule type" value="Genomic_DNA"/>
</dbReference>
<reference evidence="1" key="2">
    <citation type="submission" date="2021-04" db="EMBL/GenBank/DDBJ databases">
        <authorList>
            <person name="Gilroy R."/>
        </authorList>
    </citation>
    <scope>NUCLEOTIDE SEQUENCE</scope>
    <source>
        <strain evidence="1">CHK192-19661</strain>
    </source>
</reference>
<dbReference type="SUPFAM" id="SSF52540">
    <property type="entry name" value="P-loop containing nucleoside triphosphate hydrolases"/>
    <property type="match status" value="1"/>
</dbReference>
<organism evidence="1 2">
    <name type="scientific">Candidatus Borkfalkia avicola</name>
    <dbReference type="NCBI Taxonomy" id="2838503"/>
    <lineage>
        <taxon>Bacteria</taxon>
        <taxon>Bacillati</taxon>
        <taxon>Bacillota</taxon>
        <taxon>Clostridia</taxon>
        <taxon>Christensenellales</taxon>
        <taxon>Christensenellaceae</taxon>
        <taxon>Candidatus Borkfalkia</taxon>
    </lineage>
</organism>
<dbReference type="Proteomes" id="UP000824025">
    <property type="component" value="Unassembled WGS sequence"/>
</dbReference>
<accession>A0A9D2IJ20</accession>
<evidence type="ECO:0000313" key="2">
    <source>
        <dbReference type="Proteomes" id="UP000824025"/>
    </source>
</evidence>
<dbReference type="InterPro" id="IPR027417">
    <property type="entry name" value="P-loop_NTPase"/>
</dbReference>
<name>A0A9D2IJ20_9FIRM</name>
<reference evidence="1" key="1">
    <citation type="journal article" date="2021" name="PeerJ">
        <title>Extensive microbial diversity within the chicken gut microbiome revealed by metagenomics and culture.</title>
        <authorList>
            <person name="Gilroy R."/>
            <person name="Ravi A."/>
            <person name="Getino M."/>
            <person name="Pursley I."/>
            <person name="Horton D.L."/>
            <person name="Alikhan N.F."/>
            <person name="Baker D."/>
            <person name="Gharbi K."/>
            <person name="Hall N."/>
            <person name="Watson M."/>
            <person name="Adriaenssens E.M."/>
            <person name="Foster-Nyarko E."/>
            <person name="Jarju S."/>
            <person name="Secka A."/>
            <person name="Antonio M."/>
            <person name="Oren A."/>
            <person name="Chaudhuri R.R."/>
            <person name="La Ragione R."/>
            <person name="Hildebrand F."/>
            <person name="Pallen M.J."/>
        </authorList>
    </citation>
    <scope>NUCLEOTIDE SEQUENCE</scope>
    <source>
        <strain evidence="1">CHK192-19661</strain>
    </source>
</reference>
<evidence type="ECO:0008006" key="3">
    <source>
        <dbReference type="Google" id="ProtNLM"/>
    </source>
</evidence>
<proteinExistence type="predicted"/>
<gene>
    <name evidence="1" type="ORF">H9726_07800</name>
</gene>
<dbReference type="AlphaFoldDB" id="A0A9D2IJ20"/>
<sequence>MGENDSVKSTIIESLAISSGLSAEGGTRNMLYETYNSTSTLDQYITIIKSGLSPKWKFFLRAETFYTMAQASSQYNYGDPSIFNQSHGEAFNELFSNLSPNGLYFMDEPESALSPQSQMRLLSKIHALAKNS</sequence>